<accession>A0A7C8GW98</accession>
<name>A0A7C8GW98_9BACI</name>
<keyword evidence="4" id="KW-1185">Reference proteome</keyword>
<proteinExistence type="inferred from homology"/>
<dbReference type="Pfam" id="PF02481">
    <property type="entry name" value="DNA_processg_A"/>
    <property type="match status" value="1"/>
</dbReference>
<dbReference type="Proteomes" id="UP000480246">
    <property type="component" value="Unassembled WGS sequence"/>
</dbReference>
<evidence type="ECO:0000313" key="4">
    <source>
        <dbReference type="Proteomes" id="UP000480246"/>
    </source>
</evidence>
<gene>
    <name evidence="3" type="primary">dprA</name>
    <name evidence="3" type="ORF">F9U64_03665</name>
</gene>
<dbReference type="InterPro" id="IPR057666">
    <property type="entry name" value="DrpA_SLOG"/>
</dbReference>
<feature type="domain" description="Smf/DprA SLOG" evidence="2">
    <location>
        <begin position="78"/>
        <end position="288"/>
    </location>
</feature>
<sequence>MEQISWRLVHLQQIDSISRKLLWKVLHKDPELNSVYQWTNDDWMLSFDIKLERAQMIKSMLADKELQRKIVKQASKYKIVTIFDPEYPEQLRNIPDPPFVLYMVGNSSLLSHTPNISVVGTRYPSEHAKTVMNRLLSPILKDNWLIVSGMAVGVDGFAHELALANNAPTIAVLGSGFEHIYPRRHLPLFKEIIRHGLVISEYPPHITPQKFHFPERNRIISGLTFGTLVVEAKTKSGSLITVDQALEQGKEVFAVPGSILSKTSEGCHQLIQDGARLVQTSEDITKEWHDRG</sequence>
<evidence type="ECO:0000313" key="3">
    <source>
        <dbReference type="EMBL" id="KAB8138725.1"/>
    </source>
</evidence>
<evidence type="ECO:0000256" key="1">
    <source>
        <dbReference type="ARBA" id="ARBA00006525"/>
    </source>
</evidence>
<reference evidence="3 4" key="1">
    <citation type="submission" date="2019-10" db="EMBL/GenBank/DDBJ databases">
        <title>Gracilibacillus sp. nov. isolated from rice seeds.</title>
        <authorList>
            <person name="He S."/>
        </authorList>
    </citation>
    <scope>NUCLEOTIDE SEQUENCE [LARGE SCALE GENOMIC DNA]</scope>
    <source>
        <strain evidence="3 4">TD8</strain>
    </source>
</reference>
<dbReference type="Gene3D" id="3.40.50.450">
    <property type="match status" value="1"/>
</dbReference>
<dbReference type="PANTHER" id="PTHR43022">
    <property type="entry name" value="PROTEIN SMF"/>
    <property type="match status" value="1"/>
</dbReference>
<dbReference type="AlphaFoldDB" id="A0A7C8GW98"/>
<evidence type="ECO:0000259" key="2">
    <source>
        <dbReference type="Pfam" id="PF02481"/>
    </source>
</evidence>
<dbReference type="SUPFAM" id="SSF102405">
    <property type="entry name" value="MCP/YpsA-like"/>
    <property type="match status" value="1"/>
</dbReference>
<dbReference type="NCBIfam" id="TIGR00732">
    <property type="entry name" value="dprA"/>
    <property type="match status" value="1"/>
</dbReference>
<organism evidence="3 4">
    <name type="scientific">Gracilibacillus oryzae</name>
    <dbReference type="NCBI Taxonomy" id="1672701"/>
    <lineage>
        <taxon>Bacteria</taxon>
        <taxon>Bacillati</taxon>
        <taxon>Bacillota</taxon>
        <taxon>Bacilli</taxon>
        <taxon>Bacillales</taxon>
        <taxon>Bacillaceae</taxon>
        <taxon>Gracilibacillus</taxon>
    </lineage>
</organism>
<dbReference type="RefSeq" id="WP_153401655.1">
    <property type="nucleotide sequence ID" value="NZ_ML762425.1"/>
</dbReference>
<dbReference type="InterPro" id="IPR003488">
    <property type="entry name" value="DprA"/>
</dbReference>
<dbReference type="EMBL" id="WEID01000015">
    <property type="protein sequence ID" value="KAB8138725.1"/>
    <property type="molecule type" value="Genomic_DNA"/>
</dbReference>
<comment type="caution">
    <text evidence="3">The sequence shown here is derived from an EMBL/GenBank/DDBJ whole genome shotgun (WGS) entry which is preliminary data.</text>
</comment>
<dbReference type="OrthoDB" id="9785707at2"/>
<protein>
    <submittedName>
        <fullName evidence="3">DNA-protecting protein DprA</fullName>
    </submittedName>
</protein>
<comment type="similarity">
    <text evidence="1">Belongs to the DprA/Smf family.</text>
</comment>
<dbReference type="PANTHER" id="PTHR43022:SF1">
    <property type="entry name" value="PROTEIN SMF"/>
    <property type="match status" value="1"/>
</dbReference>
<dbReference type="GO" id="GO:0009294">
    <property type="term" value="P:DNA-mediated transformation"/>
    <property type="evidence" value="ECO:0007669"/>
    <property type="project" value="InterPro"/>
</dbReference>